<dbReference type="InterPro" id="IPR050732">
    <property type="entry name" value="Beta-glucan_modifiers"/>
</dbReference>
<evidence type="ECO:0000256" key="4">
    <source>
        <dbReference type="ARBA" id="ARBA00022525"/>
    </source>
</evidence>
<dbReference type="AlphaFoldDB" id="A0A0P1KSW6"/>
<evidence type="ECO:0000313" key="14">
    <source>
        <dbReference type="EMBL" id="CUS22683.1"/>
    </source>
</evidence>
<keyword evidence="10" id="KW-0961">Cell wall biogenesis/degradation</keyword>
<evidence type="ECO:0000256" key="11">
    <source>
        <dbReference type="ARBA" id="ARBA00056660"/>
    </source>
</evidence>
<sequence>MHLLPKILLTGFLGGSHALHLPLKKDVELALAPIVVDGLLQEATSTMVDGLLQESTSTVHVTRTVTAAKIVSSATAVSISSASNTASPSAGSAGITYSPYQKNGQCKTASMVQSDIAQIHSFGIIRVYDTDCEVLGNVVSALSGSQKIMVGIWNIEKIQESVDDISVAFGSDFSKIYAVSVGNELVNSGQASVSAIQSAVSIARDLLGKIGFTGQIVTVDTLVAVSANPALCECSDFIAVNCHPYWDGNVEPAECGNWLQEQIASLRTKCGTVKQILITETGWPSYGLPNGKCTPSASNMQTCVSTISSLVGSQAILFSTYNDYWKPPGSHNVEQHWGIFGDPTF</sequence>
<keyword evidence="9" id="KW-0326">Glycosidase</keyword>
<dbReference type="GO" id="GO:0009277">
    <property type="term" value="C:fungal-type cell wall"/>
    <property type="evidence" value="ECO:0007669"/>
    <property type="project" value="TreeGrafter"/>
</dbReference>
<accession>A0A0P1KSW6</accession>
<dbReference type="PANTHER" id="PTHR16631:SF14">
    <property type="entry name" value="FAMILY 17 GLUCOSIDASE SCW10-RELATED"/>
    <property type="match status" value="1"/>
</dbReference>
<comment type="function">
    <text evidence="11">Glucanases possibly play a role in cell expansion during growth, in cell-cell fusion during mating, and in spore release during sporulation.</text>
</comment>
<dbReference type="GO" id="GO:0009986">
    <property type="term" value="C:cell surface"/>
    <property type="evidence" value="ECO:0007669"/>
    <property type="project" value="TreeGrafter"/>
</dbReference>
<proteinExistence type="inferred from homology"/>
<comment type="similarity">
    <text evidence="2 12">Belongs to the glycosyl hydrolase 17 family.</text>
</comment>
<evidence type="ECO:0000313" key="15">
    <source>
        <dbReference type="Proteomes" id="UP000236544"/>
    </source>
</evidence>
<feature type="signal peptide" evidence="13">
    <location>
        <begin position="1"/>
        <end position="18"/>
    </location>
</feature>
<dbReference type="InterPro" id="IPR000490">
    <property type="entry name" value="Glyco_hydro_17"/>
</dbReference>
<dbReference type="GO" id="GO:0005576">
    <property type="term" value="C:extracellular region"/>
    <property type="evidence" value="ECO:0007669"/>
    <property type="project" value="UniProtKB-ARBA"/>
</dbReference>
<dbReference type="SUPFAM" id="SSF51445">
    <property type="entry name" value="(Trans)glycosidases"/>
    <property type="match status" value="1"/>
</dbReference>
<evidence type="ECO:0000256" key="6">
    <source>
        <dbReference type="ARBA" id="ARBA00022729"/>
    </source>
</evidence>
<dbReference type="Gene3D" id="3.20.20.80">
    <property type="entry name" value="Glycosidases"/>
    <property type="match status" value="2"/>
</dbReference>
<dbReference type="PANTHER" id="PTHR16631">
    <property type="entry name" value="GLUCAN 1,3-BETA-GLUCOSIDASE"/>
    <property type="match status" value="1"/>
</dbReference>
<dbReference type="GO" id="GO:0071555">
    <property type="term" value="P:cell wall organization"/>
    <property type="evidence" value="ECO:0007669"/>
    <property type="project" value="UniProtKB-KW"/>
</dbReference>
<dbReference type="GO" id="GO:0005975">
    <property type="term" value="P:carbohydrate metabolic process"/>
    <property type="evidence" value="ECO:0007669"/>
    <property type="project" value="InterPro"/>
</dbReference>
<protein>
    <submittedName>
        <fullName evidence="14">LAQU0S06e03642g1_1</fullName>
    </submittedName>
</protein>
<evidence type="ECO:0000256" key="2">
    <source>
        <dbReference type="ARBA" id="ARBA00008773"/>
    </source>
</evidence>
<evidence type="ECO:0000256" key="9">
    <source>
        <dbReference type="ARBA" id="ARBA00023295"/>
    </source>
</evidence>
<reference evidence="15" key="1">
    <citation type="submission" date="2015-10" db="EMBL/GenBank/DDBJ databases">
        <authorList>
            <person name="Devillers H."/>
        </authorList>
    </citation>
    <scope>NUCLEOTIDE SEQUENCE [LARGE SCALE GENOMIC DNA]</scope>
</reference>
<dbReference type="OrthoDB" id="941679at2759"/>
<keyword evidence="6 13" id="KW-0732">Signal</keyword>
<keyword evidence="3" id="KW-0134">Cell wall</keyword>
<evidence type="ECO:0000256" key="10">
    <source>
        <dbReference type="ARBA" id="ARBA00023316"/>
    </source>
</evidence>
<dbReference type="Proteomes" id="UP000236544">
    <property type="component" value="Unassembled WGS sequence"/>
</dbReference>
<feature type="chain" id="PRO_5006066488" evidence="13">
    <location>
        <begin position="19"/>
        <end position="345"/>
    </location>
</feature>
<organism evidence="14 15">
    <name type="scientific">Lachancea quebecensis</name>
    <dbReference type="NCBI Taxonomy" id="1654605"/>
    <lineage>
        <taxon>Eukaryota</taxon>
        <taxon>Fungi</taxon>
        <taxon>Dikarya</taxon>
        <taxon>Ascomycota</taxon>
        <taxon>Saccharomycotina</taxon>
        <taxon>Saccharomycetes</taxon>
        <taxon>Saccharomycetales</taxon>
        <taxon>Saccharomycetaceae</taxon>
        <taxon>Lachancea</taxon>
    </lineage>
</organism>
<keyword evidence="8" id="KW-0325">Glycoprotein</keyword>
<dbReference type="GO" id="GO:0000747">
    <property type="term" value="P:conjugation with cellular fusion"/>
    <property type="evidence" value="ECO:0007669"/>
    <property type="project" value="UniProtKB-ARBA"/>
</dbReference>
<gene>
    <name evidence="14" type="ORF">LAQU0_S06e03642g</name>
</gene>
<evidence type="ECO:0000256" key="1">
    <source>
        <dbReference type="ARBA" id="ARBA00004191"/>
    </source>
</evidence>
<evidence type="ECO:0000256" key="8">
    <source>
        <dbReference type="ARBA" id="ARBA00023180"/>
    </source>
</evidence>
<name>A0A0P1KSW6_9SACH</name>
<dbReference type="GO" id="GO:0042973">
    <property type="term" value="F:glucan endo-1,3-beta-D-glucosidase activity"/>
    <property type="evidence" value="ECO:0007669"/>
    <property type="project" value="TreeGrafter"/>
</dbReference>
<dbReference type="InterPro" id="IPR017853">
    <property type="entry name" value="GH"/>
</dbReference>
<dbReference type="EMBL" id="LN890530">
    <property type="protein sequence ID" value="CUS22683.1"/>
    <property type="molecule type" value="Genomic_DNA"/>
</dbReference>
<evidence type="ECO:0000256" key="7">
    <source>
        <dbReference type="ARBA" id="ARBA00022801"/>
    </source>
</evidence>
<evidence type="ECO:0000256" key="5">
    <source>
        <dbReference type="ARBA" id="ARBA00022685"/>
    </source>
</evidence>
<comment type="subcellular location">
    <subcellularLocation>
        <location evidence="1">Secreted</location>
        <location evidence="1">Cell wall</location>
    </subcellularLocation>
</comment>
<dbReference type="Pfam" id="PF00332">
    <property type="entry name" value="Glyco_hydro_17"/>
    <property type="match status" value="1"/>
</dbReference>
<dbReference type="FunFam" id="3.20.20.80:FF:000111">
    <property type="entry name" value="Soluble cell wall protein"/>
    <property type="match status" value="1"/>
</dbReference>
<evidence type="ECO:0000256" key="12">
    <source>
        <dbReference type="RuleBase" id="RU004335"/>
    </source>
</evidence>
<evidence type="ECO:0000256" key="13">
    <source>
        <dbReference type="SAM" id="SignalP"/>
    </source>
</evidence>
<keyword evidence="4" id="KW-0964">Secreted</keyword>
<keyword evidence="5" id="KW-0165">Cleavage on pair of basic residues</keyword>
<keyword evidence="7" id="KW-0378">Hydrolase</keyword>
<evidence type="ECO:0000256" key="3">
    <source>
        <dbReference type="ARBA" id="ARBA00022512"/>
    </source>
</evidence>
<keyword evidence="15" id="KW-1185">Reference proteome</keyword>